<dbReference type="AlphaFoldDB" id="A0AAV2B9K1"/>
<sequence length="102" mass="12084">MNCRNPNRKRSDLDLKYRKKPKKKMLLRRWPSKEKGSRLILSSIPSLKSQSLKTSRQTRSLHRMKKRLKRNLSVMTRPIKNNLNPMKTKNTERPQIARSSSA</sequence>
<name>A0AAV2B9K1_9ARAC</name>
<feature type="region of interest" description="Disordered" evidence="1">
    <location>
        <begin position="78"/>
        <end position="102"/>
    </location>
</feature>
<gene>
    <name evidence="2" type="ORF">LARSCL_LOCUS17892</name>
</gene>
<accession>A0AAV2B9K1</accession>
<evidence type="ECO:0000313" key="2">
    <source>
        <dbReference type="EMBL" id="CAL1292871.1"/>
    </source>
</evidence>
<protein>
    <submittedName>
        <fullName evidence="2">Uncharacterized protein</fullName>
    </submittedName>
</protein>
<feature type="compositionally biased region" description="Polar residues" evidence="1">
    <location>
        <begin position="79"/>
        <end position="88"/>
    </location>
</feature>
<organism evidence="2 3">
    <name type="scientific">Larinioides sclopetarius</name>
    <dbReference type="NCBI Taxonomy" id="280406"/>
    <lineage>
        <taxon>Eukaryota</taxon>
        <taxon>Metazoa</taxon>
        <taxon>Ecdysozoa</taxon>
        <taxon>Arthropoda</taxon>
        <taxon>Chelicerata</taxon>
        <taxon>Arachnida</taxon>
        <taxon>Araneae</taxon>
        <taxon>Araneomorphae</taxon>
        <taxon>Entelegynae</taxon>
        <taxon>Araneoidea</taxon>
        <taxon>Araneidae</taxon>
        <taxon>Larinioides</taxon>
    </lineage>
</organism>
<comment type="caution">
    <text evidence="2">The sequence shown here is derived from an EMBL/GenBank/DDBJ whole genome shotgun (WGS) entry which is preliminary data.</text>
</comment>
<evidence type="ECO:0000256" key="1">
    <source>
        <dbReference type="SAM" id="MobiDB-lite"/>
    </source>
</evidence>
<evidence type="ECO:0000313" key="3">
    <source>
        <dbReference type="Proteomes" id="UP001497382"/>
    </source>
</evidence>
<dbReference type="EMBL" id="CAXIEN010000315">
    <property type="protein sequence ID" value="CAL1292871.1"/>
    <property type="molecule type" value="Genomic_DNA"/>
</dbReference>
<reference evidence="2 3" key="1">
    <citation type="submission" date="2024-04" db="EMBL/GenBank/DDBJ databases">
        <authorList>
            <person name="Rising A."/>
            <person name="Reimegard J."/>
            <person name="Sonavane S."/>
            <person name="Akerstrom W."/>
            <person name="Nylinder S."/>
            <person name="Hedman E."/>
            <person name="Kallberg Y."/>
        </authorList>
    </citation>
    <scope>NUCLEOTIDE SEQUENCE [LARGE SCALE GENOMIC DNA]</scope>
</reference>
<proteinExistence type="predicted"/>
<dbReference type="Proteomes" id="UP001497382">
    <property type="component" value="Unassembled WGS sequence"/>
</dbReference>
<keyword evidence="3" id="KW-1185">Reference proteome</keyword>